<dbReference type="Proteomes" id="UP001642409">
    <property type="component" value="Unassembled WGS sequence"/>
</dbReference>
<dbReference type="InterPro" id="IPR008921">
    <property type="entry name" value="DNA_pol3_clamp-load_cplx_C"/>
</dbReference>
<dbReference type="Pfam" id="PF00004">
    <property type="entry name" value="AAA"/>
    <property type="match status" value="1"/>
</dbReference>
<evidence type="ECO:0000313" key="8">
    <source>
        <dbReference type="Proteomes" id="UP001642409"/>
    </source>
</evidence>
<dbReference type="Pfam" id="PF08542">
    <property type="entry name" value="Rep_fac_C"/>
    <property type="match status" value="1"/>
</dbReference>
<name>A0AA86NFE1_9EUKA</name>
<evidence type="ECO:0000256" key="4">
    <source>
        <dbReference type="ARBA" id="ARBA00022840"/>
    </source>
</evidence>
<dbReference type="GO" id="GO:0006261">
    <property type="term" value="P:DNA-templated DNA replication"/>
    <property type="evidence" value="ECO:0007669"/>
    <property type="project" value="TreeGrafter"/>
</dbReference>
<gene>
    <name evidence="7" type="ORF">HINF_LOCUS38918</name>
    <name evidence="6" type="ORF">HINF_LOCUS5951</name>
</gene>
<dbReference type="GO" id="GO:0006281">
    <property type="term" value="P:DNA repair"/>
    <property type="evidence" value="ECO:0007669"/>
    <property type="project" value="TreeGrafter"/>
</dbReference>
<dbReference type="GO" id="GO:0005663">
    <property type="term" value="C:DNA replication factor C complex"/>
    <property type="evidence" value="ECO:0007669"/>
    <property type="project" value="TreeGrafter"/>
</dbReference>
<evidence type="ECO:0000313" key="7">
    <source>
        <dbReference type="EMBL" id="CAL6041265.1"/>
    </source>
</evidence>
<reference evidence="6" key="1">
    <citation type="submission" date="2023-06" db="EMBL/GenBank/DDBJ databases">
        <authorList>
            <person name="Kurt Z."/>
        </authorList>
    </citation>
    <scope>NUCLEOTIDE SEQUENCE</scope>
</reference>
<dbReference type="InterPro" id="IPR013748">
    <property type="entry name" value="Rep_factorC_C"/>
</dbReference>
<dbReference type="InterPro" id="IPR003593">
    <property type="entry name" value="AAA+_ATPase"/>
</dbReference>
<dbReference type="GO" id="GO:0003677">
    <property type="term" value="F:DNA binding"/>
    <property type="evidence" value="ECO:0007669"/>
    <property type="project" value="InterPro"/>
</dbReference>
<dbReference type="InterPro" id="IPR050238">
    <property type="entry name" value="DNA_Rep/Repair_Clamp_Loader"/>
</dbReference>
<evidence type="ECO:0000313" key="6">
    <source>
        <dbReference type="EMBL" id="CAI9918306.1"/>
    </source>
</evidence>
<evidence type="ECO:0000256" key="1">
    <source>
        <dbReference type="ARBA" id="ARBA00005378"/>
    </source>
</evidence>
<dbReference type="EMBL" id="CATOUU010000154">
    <property type="protein sequence ID" value="CAI9918306.1"/>
    <property type="molecule type" value="Genomic_DNA"/>
</dbReference>
<accession>A0AA86NFE1</accession>
<keyword evidence="8" id="KW-1185">Reference proteome</keyword>
<comment type="caution">
    <text evidence="6">The sequence shown here is derived from an EMBL/GenBank/DDBJ whole genome shotgun (WGS) entry which is preliminary data.</text>
</comment>
<comment type="similarity">
    <text evidence="1">Belongs to the activator 1 small subunits family.</text>
</comment>
<organism evidence="6">
    <name type="scientific">Hexamita inflata</name>
    <dbReference type="NCBI Taxonomy" id="28002"/>
    <lineage>
        <taxon>Eukaryota</taxon>
        <taxon>Metamonada</taxon>
        <taxon>Diplomonadida</taxon>
        <taxon>Hexamitidae</taxon>
        <taxon>Hexamitinae</taxon>
        <taxon>Hexamita</taxon>
    </lineage>
</organism>
<dbReference type="InterPro" id="IPR003959">
    <property type="entry name" value="ATPase_AAA_core"/>
</dbReference>
<dbReference type="SMART" id="SM00382">
    <property type="entry name" value="AAA"/>
    <property type="match status" value="1"/>
</dbReference>
<dbReference type="Gene3D" id="1.10.8.60">
    <property type="match status" value="1"/>
</dbReference>
<dbReference type="SUPFAM" id="SSF52540">
    <property type="entry name" value="P-loop containing nucleoside triphosphate hydrolases"/>
    <property type="match status" value="1"/>
</dbReference>
<dbReference type="PANTHER" id="PTHR11669:SF5">
    <property type="entry name" value="REPLICATION FACTOR C SUBUNIT 2"/>
    <property type="match status" value="1"/>
</dbReference>
<dbReference type="Gene3D" id="1.20.272.10">
    <property type="match status" value="1"/>
</dbReference>
<dbReference type="SUPFAM" id="SSF48019">
    <property type="entry name" value="post-AAA+ oligomerization domain-like"/>
    <property type="match status" value="1"/>
</dbReference>
<dbReference type="PANTHER" id="PTHR11669">
    <property type="entry name" value="REPLICATION FACTOR C / DNA POLYMERASE III GAMMA-TAU SUBUNIT"/>
    <property type="match status" value="1"/>
</dbReference>
<keyword evidence="2" id="KW-0235">DNA replication</keyword>
<dbReference type="CDD" id="cd18140">
    <property type="entry name" value="HLD_clamp_RFC"/>
    <property type="match status" value="1"/>
</dbReference>
<evidence type="ECO:0000256" key="2">
    <source>
        <dbReference type="ARBA" id="ARBA00022705"/>
    </source>
</evidence>
<dbReference type="CDD" id="cd00009">
    <property type="entry name" value="AAA"/>
    <property type="match status" value="1"/>
</dbReference>
<dbReference type="InterPro" id="IPR047854">
    <property type="entry name" value="RFC_lid"/>
</dbReference>
<dbReference type="InterPro" id="IPR027417">
    <property type="entry name" value="P-loop_NTPase"/>
</dbReference>
<feature type="domain" description="AAA+ ATPase" evidence="5">
    <location>
        <begin position="35"/>
        <end position="161"/>
    </location>
</feature>
<dbReference type="GO" id="GO:0003689">
    <property type="term" value="F:DNA clamp loader activity"/>
    <property type="evidence" value="ECO:0007669"/>
    <property type="project" value="TreeGrafter"/>
</dbReference>
<dbReference type="GO" id="GO:0005634">
    <property type="term" value="C:nucleus"/>
    <property type="evidence" value="ECO:0007669"/>
    <property type="project" value="TreeGrafter"/>
</dbReference>
<evidence type="ECO:0000259" key="5">
    <source>
        <dbReference type="SMART" id="SM00382"/>
    </source>
</evidence>
<dbReference type="AlphaFoldDB" id="A0AA86NFE1"/>
<evidence type="ECO:0000256" key="3">
    <source>
        <dbReference type="ARBA" id="ARBA00022741"/>
    </source>
</evidence>
<proteinExistence type="inferred from homology"/>
<dbReference type="Gene3D" id="3.40.50.300">
    <property type="entry name" value="P-loop containing nucleotide triphosphate hydrolases"/>
    <property type="match status" value="1"/>
</dbReference>
<sequence length="315" mass="35134">MQKPFVELYRPQTLSEVVGNQQTVERLKYFVDNGNLPNILFSSPPGMGKTTIAHCLGRQMLADQFKQAFIELNASDERNISDIRERVRTFAQLQVTLPVGRHKIVFLDECDAMTSQAQLALRRIMEDCGDSTRFILACNIVSKVVEPLQSRCCVITLQPPSVEDIITRLRQICEKATIKAGPEALRLLADLADGDVRNAVNNLQTASLALQKQLTEAGIRDVLDFIDVNQVGKIYSAAKTRFDEGHSQLQKLFIEGYSADEIVAAFYRFGMNPKTVMTDQTRAKFLKAVAQCHARLAGGINSELQVARMLVEATE</sequence>
<reference evidence="7 8" key="2">
    <citation type="submission" date="2024-07" db="EMBL/GenBank/DDBJ databases">
        <authorList>
            <person name="Akdeniz Z."/>
        </authorList>
    </citation>
    <scope>NUCLEOTIDE SEQUENCE [LARGE SCALE GENOMIC DNA]</scope>
</reference>
<keyword evidence="3" id="KW-0547">Nucleotide-binding</keyword>
<keyword evidence="4" id="KW-0067">ATP-binding</keyword>
<dbReference type="EMBL" id="CAXDID020000149">
    <property type="protein sequence ID" value="CAL6041265.1"/>
    <property type="molecule type" value="Genomic_DNA"/>
</dbReference>
<dbReference type="GO" id="GO:0016887">
    <property type="term" value="F:ATP hydrolysis activity"/>
    <property type="evidence" value="ECO:0007669"/>
    <property type="project" value="InterPro"/>
</dbReference>
<protein>
    <submittedName>
        <fullName evidence="6">Replication factor C</fullName>
    </submittedName>
    <submittedName>
        <fullName evidence="7">Replication_factor C</fullName>
    </submittedName>
</protein>
<dbReference type="GO" id="GO:0005524">
    <property type="term" value="F:ATP binding"/>
    <property type="evidence" value="ECO:0007669"/>
    <property type="project" value="UniProtKB-KW"/>
</dbReference>